<dbReference type="PROSITE" id="PS50017">
    <property type="entry name" value="DEATH_DOMAIN"/>
    <property type="match status" value="1"/>
</dbReference>
<dbReference type="Pfam" id="PF00619">
    <property type="entry name" value="CARD"/>
    <property type="match status" value="1"/>
</dbReference>
<dbReference type="InterPro" id="IPR037939">
    <property type="entry name" value="CRADD"/>
</dbReference>
<dbReference type="PANTHER" id="PTHR15034:SF5">
    <property type="entry name" value="DEATH DOMAIN-CONTAINING PROTEIN CRADD"/>
    <property type="match status" value="1"/>
</dbReference>
<dbReference type="InterPro" id="IPR011029">
    <property type="entry name" value="DEATH-like_dom_sf"/>
</dbReference>
<dbReference type="InterPro" id="IPR000488">
    <property type="entry name" value="Death_dom"/>
</dbReference>
<dbReference type="EMBL" id="HADX01011925">
    <property type="protein sequence ID" value="SBP34157.1"/>
    <property type="molecule type" value="Transcribed_RNA"/>
</dbReference>
<proteinExistence type="predicted"/>
<gene>
    <name evidence="3" type="primary">CRADD</name>
</gene>
<dbReference type="InterPro" id="IPR001315">
    <property type="entry name" value="CARD"/>
</dbReference>
<feature type="domain" description="Death" evidence="1">
    <location>
        <begin position="114"/>
        <end position="186"/>
    </location>
</feature>
<organism evidence="3">
    <name type="scientific">Iconisemion striatum</name>
    <dbReference type="NCBI Taxonomy" id="60296"/>
    <lineage>
        <taxon>Eukaryota</taxon>
        <taxon>Metazoa</taxon>
        <taxon>Chordata</taxon>
        <taxon>Craniata</taxon>
        <taxon>Vertebrata</taxon>
        <taxon>Euteleostomi</taxon>
        <taxon>Actinopterygii</taxon>
        <taxon>Neopterygii</taxon>
        <taxon>Teleostei</taxon>
        <taxon>Neoteleostei</taxon>
        <taxon>Acanthomorphata</taxon>
        <taxon>Ovalentaria</taxon>
        <taxon>Atherinomorphae</taxon>
        <taxon>Cyprinodontiformes</taxon>
        <taxon>Nothobranchiidae</taxon>
        <taxon>Iconisemion</taxon>
    </lineage>
</organism>
<reference evidence="3" key="2">
    <citation type="submission" date="2016-06" db="EMBL/GenBank/DDBJ databases">
        <title>The genome of a short-lived fish provides insights into sex chromosome evolution and the genetic control of aging.</title>
        <authorList>
            <person name="Reichwald K."/>
            <person name="Felder M."/>
            <person name="Petzold A."/>
            <person name="Koch P."/>
            <person name="Groth M."/>
            <person name="Platzer M."/>
        </authorList>
    </citation>
    <scope>NUCLEOTIDE SEQUENCE</scope>
    <source>
        <tissue evidence="3">Brain</tissue>
    </source>
</reference>
<dbReference type="Gene3D" id="1.10.533.10">
    <property type="entry name" value="Death Domain, Fas"/>
    <property type="match status" value="2"/>
</dbReference>
<dbReference type="GO" id="GO:0070513">
    <property type="term" value="F:death domain binding"/>
    <property type="evidence" value="ECO:0007669"/>
    <property type="project" value="InterPro"/>
</dbReference>
<dbReference type="PROSITE" id="PS50209">
    <property type="entry name" value="CARD"/>
    <property type="match status" value="1"/>
</dbReference>
<dbReference type="GO" id="GO:0042981">
    <property type="term" value="P:regulation of apoptotic process"/>
    <property type="evidence" value="ECO:0007669"/>
    <property type="project" value="InterPro"/>
</dbReference>
<name>A0A1A7YU87_9TELE</name>
<dbReference type="Pfam" id="PF00531">
    <property type="entry name" value="Death"/>
    <property type="match status" value="1"/>
</dbReference>
<dbReference type="GO" id="GO:0002020">
    <property type="term" value="F:protease binding"/>
    <property type="evidence" value="ECO:0007669"/>
    <property type="project" value="InterPro"/>
</dbReference>
<dbReference type="SUPFAM" id="SSF47986">
    <property type="entry name" value="DEATH domain"/>
    <property type="match status" value="2"/>
</dbReference>
<evidence type="ECO:0000259" key="2">
    <source>
        <dbReference type="PROSITE" id="PS50209"/>
    </source>
</evidence>
<dbReference type="SMART" id="SM00114">
    <property type="entry name" value="CARD"/>
    <property type="match status" value="1"/>
</dbReference>
<reference evidence="3" key="1">
    <citation type="submission" date="2016-05" db="EMBL/GenBank/DDBJ databases">
        <authorList>
            <person name="Lavstsen T."/>
            <person name="Jespersen J.S."/>
        </authorList>
    </citation>
    <scope>NUCLEOTIDE SEQUENCE</scope>
    <source>
        <tissue evidence="3">Brain</tissue>
    </source>
</reference>
<feature type="domain" description="CARD" evidence="2">
    <location>
        <begin position="1"/>
        <end position="78"/>
    </location>
</feature>
<dbReference type="EMBL" id="HADW01008202">
    <property type="protein sequence ID" value="SBP09602.1"/>
    <property type="molecule type" value="Transcribed_RNA"/>
</dbReference>
<sequence length="197" mass="22279">MERAHKGVLRKLRLQMSDQLLVSDAIVPFLYQEDILTDAQVEEIENQVTNRQKTLKLLEILPNRGPRAFNTFLRALQDFSWIRDRLLLELQAAPGPGSTDDSWIPDSDLQRVPSDRELSRLASRLGTEWEAVLMDLGLSAEAVFRCRSDHSLSTHSAVLAGLVQWRRAEGKKATLDRLQRSLQDAGVHQSVLQDALT</sequence>
<dbReference type="AlphaFoldDB" id="A0A1A7YU87"/>
<evidence type="ECO:0000313" key="3">
    <source>
        <dbReference type="EMBL" id="SBP34157.1"/>
    </source>
</evidence>
<dbReference type="GO" id="GO:0007165">
    <property type="term" value="P:signal transduction"/>
    <property type="evidence" value="ECO:0007669"/>
    <property type="project" value="InterPro"/>
</dbReference>
<accession>A0A1A7YU87</accession>
<evidence type="ECO:0000259" key="1">
    <source>
        <dbReference type="PROSITE" id="PS50017"/>
    </source>
</evidence>
<protein>
    <submittedName>
        <fullName evidence="3">CASP2 and RIPK1 domain containing adaptor with death domain</fullName>
    </submittedName>
</protein>
<dbReference type="PANTHER" id="PTHR15034">
    <property type="entry name" value="DEATH DOMAIN-CONTAINING PROTEIN CRADD"/>
    <property type="match status" value="1"/>
</dbReference>